<protein>
    <submittedName>
        <fullName evidence="1">RpoC_6 protein</fullName>
    </submittedName>
</protein>
<organism evidence="1">
    <name type="scientific">Fopius arisanus</name>
    <dbReference type="NCBI Taxonomy" id="64838"/>
    <lineage>
        <taxon>Eukaryota</taxon>
        <taxon>Metazoa</taxon>
        <taxon>Ecdysozoa</taxon>
        <taxon>Arthropoda</taxon>
        <taxon>Hexapoda</taxon>
        <taxon>Insecta</taxon>
        <taxon>Pterygota</taxon>
        <taxon>Neoptera</taxon>
        <taxon>Endopterygota</taxon>
        <taxon>Hymenoptera</taxon>
        <taxon>Apocrita</taxon>
        <taxon>Ichneumonoidea</taxon>
        <taxon>Braconidae</taxon>
        <taxon>Opiinae</taxon>
        <taxon>Fopius</taxon>
    </lineage>
</organism>
<proteinExistence type="predicted"/>
<reference evidence="1" key="1">
    <citation type="submission" date="2015-01" db="EMBL/GenBank/DDBJ databases">
        <title>Transcriptome Assembly of Fopius arisanus.</title>
        <authorList>
            <person name="Geib S."/>
        </authorList>
    </citation>
    <scope>NUCLEOTIDE SEQUENCE</scope>
</reference>
<dbReference type="AlphaFoldDB" id="A0A0C9Q5X1"/>
<dbReference type="EMBL" id="GBYB01009513">
    <property type="protein sequence ID" value="JAG79280.1"/>
    <property type="molecule type" value="Transcribed_RNA"/>
</dbReference>
<sequence>MFEFKTAIIGPTEEIKEIEGEICMEDDETAESVIAQILRTAMNYDDCPLPVSEYEVVNEFEIEVSPLEEYLPSGFTQAYAAIGLYGPDNDGSADADAIWFIAINE</sequence>
<gene>
    <name evidence="1" type="primary">rpoC_6</name>
    <name evidence="1" type="ORF">g.9710</name>
</gene>
<name>A0A0C9Q5X1_9HYME</name>
<evidence type="ECO:0000313" key="1">
    <source>
        <dbReference type="EMBL" id="JAG79280.1"/>
    </source>
</evidence>
<accession>A0A0C9Q5X1</accession>